<comment type="caution">
    <text evidence="2">The sequence shown here is derived from an EMBL/GenBank/DDBJ whole genome shotgun (WGS) entry which is preliminary data.</text>
</comment>
<dbReference type="PATRIC" id="fig|1122147.4.peg.658"/>
<dbReference type="RefSeq" id="WP_027829719.1">
    <property type="nucleotide sequence ID" value="NZ_AZFW01000103.1"/>
</dbReference>
<protein>
    <recommendedName>
        <fullName evidence="1">Glycoside Hydrolase 20C C-terminal domain-containing protein</fullName>
    </recommendedName>
</protein>
<reference evidence="2 3" key="1">
    <citation type="journal article" date="2015" name="Genome Announc.">
        <title>Expanding the biotechnology potential of lactobacilli through comparative genomics of 213 strains and associated genera.</title>
        <authorList>
            <person name="Sun Z."/>
            <person name="Harris H.M."/>
            <person name="McCann A."/>
            <person name="Guo C."/>
            <person name="Argimon S."/>
            <person name="Zhang W."/>
            <person name="Yang X."/>
            <person name="Jeffery I.B."/>
            <person name="Cooney J.C."/>
            <person name="Kagawa T.F."/>
            <person name="Liu W."/>
            <person name="Song Y."/>
            <person name="Salvetti E."/>
            <person name="Wrobel A."/>
            <person name="Rasinkangas P."/>
            <person name="Parkhill J."/>
            <person name="Rea M.C."/>
            <person name="O'Sullivan O."/>
            <person name="Ritari J."/>
            <person name="Douillard F.P."/>
            <person name="Paul Ross R."/>
            <person name="Yang R."/>
            <person name="Briner A.E."/>
            <person name="Felis G.E."/>
            <person name="de Vos W.M."/>
            <person name="Barrangou R."/>
            <person name="Klaenhammer T.R."/>
            <person name="Caufield P.W."/>
            <person name="Cui Y."/>
            <person name="Zhang H."/>
            <person name="O'Toole P.W."/>
        </authorList>
    </citation>
    <scope>NUCLEOTIDE SEQUENCE [LARGE SCALE GENOMIC DNA]</scope>
    <source>
        <strain evidence="2 3">DSM 16991</strain>
    </source>
</reference>
<evidence type="ECO:0000313" key="2">
    <source>
        <dbReference type="EMBL" id="KRM25720.1"/>
    </source>
</evidence>
<dbReference type="eggNOG" id="COG3525">
    <property type="taxonomic scope" value="Bacteria"/>
</dbReference>
<organism evidence="2 3">
    <name type="scientific">Schleiferilactobacillus harbinensis DSM 16991</name>
    <dbReference type="NCBI Taxonomy" id="1122147"/>
    <lineage>
        <taxon>Bacteria</taxon>
        <taxon>Bacillati</taxon>
        <taxon>Bacillota</taxon>
        <taxon>Bacilli</taxon>
        <taxon>Lactobacillales</taxon>
        <taxon>Lactobacillaceae</taxon>
        <taxon>Schleiferilactobacillus</taxon>
    </lineage>
</organism>
<dbReference type="Proteomes" id="UP000050949">
    <property type="component" value="Unassembled WGS sequence"/>
</dbReference>
<dbReference type="EMBL" id="AZFW01000103">
    <property type="protein sequence ID" value="KRM25720.1"/>
    <property type="molecule type" value="Genomic_DNA"/>
</dbReference>
<dbReference type="OrthoDB" id="2284000at2"/>
<sequence>MELNITGLPDSLRPAIDLLAPRWDITVTADAELTVTLAPTAGTLTVTRADTAGTIGYPGGAAALRGLTEWIAHAQNERHFSYQETPTAATVGLLLDIRHNAQLTTREGQALLQRLAMLGYTALTVITGPNTLLDSDQLNTDAQILHIAQTILTAVPDKAPAGTISLHMDQGLAPNQGVMVAAAQAAALTRPTELWAAAAFTDGGETPTRAMMLGLQAVAEAAYAPELTKDWLAAQFWLMQHEDWDGFYALDQFDNFKRRGKTNIQGANPSKLLLYMDWLTPRFWANFSGVDAEKHYRVLAEKLGGAVTTQTTRPLYAYYQQLARFLSHKAHLLDAIQDAYRAGDRDEMTGVIAELQALARRLDKLHDARQTLWLVERSPIGWEVVDNRFGALKQRLLTAVERLSAWEDGRLPELPEMTAPLTAIATEKGGKLGFARYHDIISPFPQA</sequence>
<gene>
    <name evidence="2" type="ORF">FC91_GL000636</name>
</gene>
<name>A0A0R1X6G4_9LACO</name>
<dbReference type="AlphaFoldDB" id="A0A0R1X6G4"/>
<accession>A0A0R1X6G4</accession>
<dbReference type="Gene3D" id="1.20.120.670">
    <property type="entry name" value="N-acetyl-b-d-glucoasminidase"/>
    <property type="match status" value="1"/>
</dbReference>
<feature type="domain" description="Glycoside Hydrolase 20C C-terminal" evidence="1">
    <location>
        <begin position="245"/>
        <end position="426"/>
    </location>
</feature>
<proteinExistence type="predicted"/>
<evidence type="ECO:0000313" key="3">
    <source>
        <dbReference type="Proteomes" id="UP000050949"/>
    </source>
</evidence>
<dbReference type="Pfam" id="PF18088">
    <property type="entry name" value="Glyco_H_20C_C"/>
    <property type="match status" value="1"/>
</dbReference>
<evidence type="ECO:0000259" key="1">
    <source>
        <dbReference type="Pfam" id="PF18088"/>
    </source>
</evidence>
<dbReference type="InterPro" id="IPR041063">
    <property type="entry name" value="Glyco_H_20C_C"/>
</dbReference>